<evidence type="ECO:0000256" key="9">
    <source>
        <dbReference type="ARBA" id="ARBA00023277"/>
    </source>
</evidence>
<dbReference type="STRING" id="1120955.SAMN03080610_00788"/>
<dbReference type="PRINTS" id="PR00413">
    <property type="entry name" value="HADHALOGNASE"/>
</dbReference>
<dbReference type="InterPro" id="IPR023198">
    <property type="entry name" value="PGP-like_dom2"/>
</dbReference>
<dbReference type="SFLD" id="SFLDG01129">
    <property type="entry name" value="C1.5:_HAD__Beta-PGM__Phosphata"/>
    <property type="match status" value="1"/>
</dbReference>
<dbReference type="GO" id="GO:0046295">
    <property type="term" value="P:glycolate biosynthetic process"/>
    <property type="evidence" value="ECO:0007669"/>
    <property type="project" value="UniProtKB-UniRule"/>
</dbReference>
<keyword evidence="7 10" id="KW-0378">Hydrolase</keyword>
<dbReference type="NCBIfam" id="TIGR01449">
    <property type="entry name" value="PGP_bact"/>
    <property type="match status" value="1"/>
</dbReference>
<evidence type="ECO:0000256" key="1">
    <source>
        <dbReference type="ARBA" id="ARBA00000830"/>
    </source>
</evidence>
<dbReference type="PANTHER" id="PTHR43434:SF1">
    <property type="entry name" value="PHOSPHOGLYCOLATE PHOSPHATASE"/>
    <property type="match status" value="1"/>
</dbReference>
<keyword evidence="12" id="KW-1185">Reference proteome</keyword>
<dbReference type="InterPro" id="IPR023214">
    <property type="entry name" value="HAD_sf"/>
</dbReference>
<dbReference type="GO" id="GO:0005829">
    <property type="term" value="C:cytosol"/>
    <property type="evidence" value="ECO:0007669"/>
    <property type="project" value="TreeGrafter"/>
</dbReference>
<dbReference type="EC" id="3.1.3.18" evidence="5 10"/>
<dbReference type="AlphaFoldDB" id="A0A1G5MJM8"/>
<comment type="pathway">
    <text evidence="3 10">Organic acid metabolism; glycolate biosynthesis; glycolate from 2-phosphoglycolate: step 1/1.</text>
</comment>
<evidence type="ECO:0000256" key="3">
    <source>
        <dbReference type="ARBA" id="ARBA00004818"/>
    </source>
</evidence>
<keyword evidence="6 10" id="KW-0479">Metal-binding</keyword>
<dbReference type="SFLD" id="SFLDG01135">
    <property type="entry name" value="C1.5.6:_HAD__Beta-PGM__Phospha"/>
    <property type="match status" value="1"/>
</dbReference>
<comment type="cofactor">
    <cofactor evidence="2 10">
        <name>Mg(2+)</name>
        <dbReference type="ChEBI" id="CHEBI:18420"/>
    </cofactor>
</comment>
<dbReference type="OrthoDB" id="9793014at2"/>
<dbReference type="InterPro" id="IPR006439">
    <property type="entry name" value="HAD-SF_hydro_IA"/>
</dbReference>
<evidence type="ECO:0000256" key="7">
    <source>
        <dbReference type="ARBA" id="ARBA00022801"/>
    </source>
</evidence>
<name>A0A1G5MJM8_AFIMA</name>
<dbReference type="SUPFAM" id="SSF56784">
    <property type="entry name" value="HAD-like"/>
    <property type="match status" value="1"/>
</dbReference>
<dbReference type="GO" id="GO:0046872">
    <property type="term" value="F:metal ion binding"/>
    <property type="evidence" value="ECO:0007669"/>
    <property type="project" value="UniProtKB-KW"/>
</dbReference>
<keyword evidence="8 10" id="KW-0460">Magnesium</keyword>
<comment type="similarity">
    <text evidence="4 10">Belongs to the HAD-like hydrolase superfamily. CbbY/CbbZ/Gph/YieH family.</text>
</comment>
<organism evidence="11 12">
    <name type="scientific">Afifella marina DSM 2698</name>
    <dbReference type="NCBI Taxonomy" id="1120955"/>
    <lineage>
        <taxon>Bacteria</taxon>
        <taxon>Pseudomonadati</taxon>
        <taxon>Pseudomonadota</taxon>
        <taxon>Alphaproteobacteria</taxon>
        <taxon>Hyphomicrobiales</taxon>
        <taxon>Afifellaceae</taxon>
        <taxon>Afifella</taxon>
    </lineage>
</organism>
<feature type="binding site" evidence="10">
    <location>
        <position position="174"/>
    </location>
    <ligand>
        <name>Mg(2+)</name>
        <dbReference type="ChEBI" id="CHEBI:18420"/>
    </ligand>
</feature>
<dbReference type="GO" id="GO:0005975">
    <property type="term" value="P:carbohydrate metabolic process"/>
    <property type="evidence" value="ECO:0007669"/>
    <property type="project" value="InterPro"/>
</dbReference>
<feature type="active site" description="Nucleophile" evidence="10">
    <location>
        <position position="12"/>
    </location>
</feature>
<comment type="function">
    <text evidence="10">Specifically catalyzes the dephosphorylation of 2-phosphoglycolate. Is involved in the dissimilation of the intracellular 2-phosphoglycolate formed during the DNA repair of 3'-phosphoglycolate ends, a major class of DNA lesions induced by oxidative stress.</text>
</comment>
<feature type="binding site" evidence="10">
    <location>
        <position position="12"/>
    </location>
    <ligand>
        <name>Mg(2+)</name>
        <dbReference type="ChEBI" id="CHEBI:18420"/>
    </ligand>
</feature>
<dbReference type="RefSeq" id="WP_092810142.1">
    <property type="nucleotide sequence ID" value="NZ_FMVW01000001.1"/>
</dbReference>
<evidence type="ECO:0000256" key="2">
    <source>
        <dbReference type="ARBA" id="ARBA00001946"/>
    </source>
</evidence>
<sequence length="227" mass="23867">MASSWPKAIIFDLDGTLVDSVPDLTDALNDLLVEEGLPAVSEDNVRKMVGDGVEKLVERGFEARGRTLDKIELESLVARFLALYEPRATEKTVLFPTAVETLAGLEESGIALAVVTNKPGEATRLILEGLGVAERFGAVIGGDSGLPKKPEPAVLLAALQQLGISTDDALMVGDSPADVGAARAAGLPVLVMSYGYTKLPPEELGADQVIDSLSEIVEAIRMMRAAA</sequence>
<keyword evidence="9 10" id="KW-0119">Carbohydrate metabolism</keyword>
<dbReference type="InterPro" id="IPR050155">
    <property type="entry name" value="HAD-like_hydrolase_sf"/>
</dbReference>
<dbReference type="Gene3D" id="1.10.150.240">
    <property type="entry name" value="Putative phosphatase, domain 2"/>
    <property type="match status" value="1"/>
</dbReference>
<dbReference type="InterPro" id="IPR041492">
    <property type="entry name" value="HAD_2"/>
</dbReference>
<dbReference type="InterPro" id="IPR036412">
    <property type="entry name" value="HAD-like_sf"/>
</dbReference>
<evidence type="ECO:0000313" key="11">
    <source>
        <dbReference type="EMBL" id="SCZ25437.1"/>
    </source>
</evidence>
<feature type="binding site" evidence="10">
    <location>
        <position position="14"/>
    </location>
    <ligand>
        <name>Mg(2+)</name>
        <dbReference type="ChEBI" id="CHEBI:18420"/>
    </ligand>
</feature>
<dbReference type="InterPro" id="IPR037512">
    <property type="entry name" value="PGPase_prok"/>
</dbReference>
<evidence type="ECO:0000256" key="8">
    <source>
        <dbReference type="ARBA" id="ARBA00022842"/>
    </source>
</evidence>
<protein>
    <recommendedName>
        <fullName evidence="5 10">Phosphoglycolate phosphatase</fullName>
        <shortName evidence="10">PGP</shortName>
        <shortName evidence="10">PGPase</shortName>
        <ecNumber evidence="5 10">3.1.3.18</ecNumber>
    </recommendedName>
</protein>
<dbReference type="UniPathway" id="UPA00865">
    <property type="reaction ID" value="UER00834"/>
</dbReference>
<dbReference type="Pfam" id="PF13419">
    <property type="entry name" value="HAD_2"/>
    <property type="match status" value="1"/>
</dbReference>
<evidence type="ECO:0000256" key="4">
    <source>
        <dbReference type="ARBA" id="ARBA00006171"/>
    </source>
</evidence>
<dbReference type="NCBIfam" id="TIGR01509">
    <property type="entry name" value="HAD-SF-IA-v3"/>
    <property type="match status" value="1"/>
</dbReference>
<dbReference type="GO" id="GO:0008967">
    <property type="term" value="F:phosphoglycolate phosphatase activity"/>
    <property type="evidence" value="ECO:0007669"/>
    <property type="project" value="UniProtKB-UniRule"/>
</dbReference>
<dbReference type="HAMAP" id="MF_00495">
    <property type="entry name" value="GPH_hydrolase_bact"/>
    <property type="match status" value="1"/>
</dbReference>
<dbReference type="NCBIfam" id="TIGR01549">
    <property type="entry name" value="HAD-SF-IA-v1"/>
    <property type="match status" value="1"/>
</dbReference>
<evidence type="ECO:0000256" key="6">
    <source>
        <dbReference type="ARBA" id="ARBA00022723"/>
    </source>
</evidence>
<dbReference type="SFLD" id="SFLDS00003">
    <property type="entry name" value="Haloacid_Dehalogenase"/>
    <property type="match status" value="1"/>
</dbReference>
<accession>A0A1G5MJM8</accession>
<gene>
    <name evidence="11" type="ORF">SAMN03080610_00788</name>
</gene>
<dbReference type="PANTHER" id="PTHR43434">
    <property type="entry name" value="PHOSPHOGLYCOLATE PHOSPHATASE"/>
    <property type="match status" value="1"/>
</dbReference>
<reference evidence="11 12" key="1">
    <citation type="submission" date="2016-10" db="EMBL/GenBank/DDBJ databases">
        <authorList>
            <person name="de Groot N.N."/>
        </authorList>
    </citation>
    <scope>NUCLEOTIDE SEQUENCE [LARGE SCALE GENOMIC DNA]</scope>
    <source>
        <strain evidence="11 12">DSM 2698</strain>
    </source>
</reference>
<proteinExistence type="inferred from homology"/>
<comment type="catalytic activity">
    <reaction evidence="1 10">
        <text>2-phosphoglycolate + H2O = glycolate + phosphate</text>
        <dbReference type="Rhea" id="RHEA:14369"/>
        <dbReference type="ChEBI" id="CHEBI:15377"/>
        <dbReference type="ChEBI" id="CHEBI:29805"/>
        <dbReference type="ChEBI" id="CHEBI:43474"/>
        <dbReference type="ChEBI" id="CHEBI:58033"/>
        <dbReference type="EC" id="3.1.3.18"/>
    </reaction>
</comment>
<dbReference type="GO" id="GO:0006281">
    <property type="term" value="P:DNA repair"/>
    <property type="evidence" value="ECO:0007669"/>
    <property type="project" value="TreeGrafter"/>
</dbReference>
<dbReference type="Gene3D" id="3.40.50.1000">
    <property type="entry name" value="HAD superfamily/HAD-like"/>
    <property type="match status" value="1"/>
</dbReference>
<dbReference type="Proteomes" id="UP000199347">
    <property type="component" value="Unassembled WGS sequence"/>
</dbReference>
<evidence type="ECO:0000313" key="12">
    <source>
        <dbReference type="Proteomes" id="UP000199347"/>
    </source>
</evidence>
<dbReference type="EMBL" id="FMVW01000001">
    <property type="protein sequence ID" value="SCZ25437.1"/>
    <property type="molecule type" value="Genomic_DNA"/>
</dbReference>
<evidence type="ECO:0000256" key="5">
    <source>
        <dbReference type="ARBA" id="ARBA00013078"/>
    </source>
</evidence>
<evidence type="ECO:0000256" key="10">
    <source>
        <dbReference type="HAMAP-Rule" id="MF_00495"/>
    </source>
</evidence>